<dbReference type="EMBL" id="JACIFZ010000024">
    <property type="protein sequence ID" value="MBB4226153.1"/>
    <property type="molecule type" value="Genomic_DNA"/>
</dbReference>
<comment type="caution">
    <text evidence="2">The sequence shown here is derived from an EMBL/GenBank/DDBJ whole genome shotgun (WGS) entry which is preliminary data.</text>
</comment>
<evidence type="ECO:0000313" key="2">
    <source>
        <dbReference type="EMBL" id="MBB4226153.1"/>
    </source>
</evidence>
<dbReference type="NCBIfam" id="TIGR01644">
    <property type="entry name" value="phage_P2_V"/>
    <property type="match status" value="1"/>
</dbReference>
<gene>
    <name evidence="2" type="ORF">GGD71_006972</name>
</gene>
<protein>
    <submittedName>
        <fullName evidence="2">Phage baseplate assembly protein V</fullName>
    </submittedName>
</protein>
<reference evidence="2 3" key="1">
    <citation type="submission" date="2020-08" db="EMBL/GenBank/DDBJ databases">
        <title>Genomic Encyclopedia of Type Strains, Phase IV (KMG-V): Genome sequencing to study the core and pangenomes of soil and plant-associated prokaryotes.</title>
        <authorList>
            <person name="Whitman W."/>
        </authorList>
    </citation>
    <scope>NUCLEOTIDE SEQUENCE [LARGE SCALE GENOMIC DNA]</scope>
    <source>
        <strain evidence="2 3">34/80</strain>
    </source>
</reference>
<name>A0A840FVA2_9BURK</name>
<evidence type="ECO:0000313" key="3">
    <source>
        <dbReference type="Proteomes" id="UP000524450"/>
    </source>
</evidence>
<organism evidence="2 3">
    <name type="scientific">Variovorax guangxiensis</name>
    <dbReference type="NCBI Taxonomy" id="1775474"/>
    <lineage>
        <taxon>Bacteria</taxon>
        <taxon>Pseudomonadati</taxon>
        <taxon>Pseudomonadota</taxon>
        <taxon>Betaproteobacteria</taxon>
        <taxon>Burkholderiales</taxon>
        <taxon>Comamonadaceae</taxon>
        <taxon>Variovorax</taxon>
    </lineage>
</organism>
<dbReference type="AlphaFoldDB" id="A0A840FVA2"/>
<dbReference type="InterPro" id="IPR013046">
    <property type="entry name" value="GpV/Gp45"/>
</dbReference>
<proteinExistence type="predicted"/>
<accession>A0A840FVA2</accession>
<dbReference type="Proteomes" id="UP000524450">
    <property type="component" value="Unassembled WGS sequence"/>
</dbReference>
<dbReference type="Gene3D" id="6.20.150.10">
    <property type="match status" value="1"/>
</dbReference>
<feature type="region of interest" description="Disordered" evidence="1">
    <location>
        <begin position="1"/>
        <end position="28"/>
    </location>
</feature>
<sequence length="170" mass="17012">MTEGGYALPGLPTESHPAPSSDPNKTVTKYPDGAVVEYDHAAHKLKVTLPAAGTADIEVPDAITVKCKTADVTASESAKVHSQEITLDAPKTIATGQLLVQGLLTFTAGMAGSGTGPGGKTAEIDGDMTFINGHGITTDGGDIVAGDISVQGHGHIEKDAGGRTAGGAVP</sequence>
<evidence type="ECO:0000256" key="1">
    <source>
        <dbReference type="SAM" id="MobiDB-lite"/>
    </source>
</evidence>